<dbReference type="RefSeq" id="WP_203696188.1">
    <property type="nucleotide sequence ID" value="NZ_BAAALC010000087.1"/>
</dbReference>
<keyword evidence="2" id="KW-1185">Reference proteome</keyword>
<dbReference type="Proteomes" id="UP000630887">
    <property type="component" value="Unassembled WGS sequence"/>
</dbReference>
<proteinExistence type="predicted"/>
<accession>A0A8J3L020</accession>
<gene>
    <name evidence="1" type="ORF">Cco03nite_60280</name>
</gene>
<dbReference type="Pfam" id="PF19875">
    <property type="entry name" value="DUF6348"/>
    <property type="match status" value="1"/>
</dbReference>
<name>A0A8J3L020_9ACTN</name>
<organism evidence="1 2">
    <name type="scientific">Catellatospora coxensis</name>
    <dbReference type="NCBI Taxonomy" id="310354"/>
    <lineage>
        <taxon>Bacteria</taxon>
        <taxon>Bacillati</taxon>
        <taxon>Actinomycetota</taxon>
        <taxon>Actinomycetes</taxon>
        <taxon>Micromonosporales</taxon>
        <taxon>Micromonosporaceae</taxon>
        <taxon>Catellatospora</taxon>
    </lineage>
</organism>
<evidence type="ECO:0000313" key="2">
    <source>
        <dbReference type="Proteomes" id="UP000630887"/>
    </source>
</evidence>
<dbReference type="AlphaFoldDB" id="A0A8J3L020"/>
<comment type="caution">
    <text evidence="1">The sequence shown here is derived from an EMBL/GenBank/DDBJ whole genome shotgun (WGS) entry which is preliminary data.</text>
</comment>
<protein>
    <submittedName>
        <fullName evidence="1">Uncharacterized protein</fullName>
    </submittedName>
</protein>
<dbReference type="EMBL" id="BONI01000063">
    <property type="protein sequence ID" value="GIG09328.1"/>
    <property type="molecule type" value="Genomic_DNA"/>
</dbReference>
<evidence type="ECO:0000313" key="1">
    <source>
        <dbReference type="EMBL" id="GIG09328.1"/>
    </source>
</evidence>
<reference evidence="1 2" key="1">
    <citation type="submission" date="2021-01" db="EMBL/GenBank/DDBJ databases">
        <title>Whole genome shotgun sequence of Catellatospora coxensis NBRC 107359.</title>
        <authorList>
            <person name="Komaki H."/>
            <person name="Tamura T."/>
        </authorList>
    </citation>
    <scope>NUCLEOTIDE SEQUENCE [LARGE SCALE GENOMIC DNA]</scope>
    <source>
        <strain evidence="1 2">NBRC 107359</strain>
    </source>
</reference>
<sequence length="350" mass="38462">MFDAAVAVGIAAFLNNPDRDDDEIVVVLREQGVAGWLAERLVTYLPIVFGRYLLRGCTFDPDVVEGEVRRRLDSDPVFRAAQSRALRPTHEELKEIGLRSAEVNVVNQMRDSKLEDLVFSATHLPNPLPPAEPGDGGVPSPAVRFAQLLSRHGLTVGRDERGRYAGELRFDASLITHPAPRVLGQLDFAVQHPTLAVDWLLESVAAHGDTWQASIDGGTAMFAECSLHVLLAALVDRAAHTGQVEWERYEHPSGPFDVCVGPQINFFAQDVPPAGDAFYAVLGALRDMPLSRQAHGLRVFLCYRDGRLMTNEVLLDNEPFPAGMATVPEQRDDLPQPMAAFRIFAMLVPA</sequence>
<dbReference type="InterPro" id="IPR045929">
    <property type="entry name" value="DUF6348"/>
</dbReference>